<dbReference type="GO" id="GO:0016779">
    <property type="term" value="F:nucleotidyltransferase activity"/>
    <property type="evidence" value="ECO:0007669"/>
    <property type="project" value="InterPro"/>
</dbReference>
<dbReference type="EMBL" id="FQXG01000001">
    <property type="protein sequence ID" value="SHG97299.1"/>
    <property type="molecule type" value="Genomic_DNA"/>
</dbReference>
<dbReference type="SUPFAM" id="SSF81301">
    <property type="entry name" value="Nucleotidyltransferase"/>
    <property type="match status" value="1"/>
</dbReference>
<evidence type="ECO:0000259" key="1">
    <source>
        <dbReference type="Pfam" id="PF01909"/>
    </source>
</evidence>
<dbReference type="Proteomes" id="UP000184268">
    <property type="component" value="Unassembled WGS sequence"/>
</dbReference>
<dbReference type="STRING" id="299255.SAMN02745129_1304"/>
<reference evidence="2 3" key="1">
    <citation type="submission" date="2016-11" db="EMBL/GenBank/DDBJ databases">
        <authorList>
            <person name="Jaros S."/>
            <person name="Januszkiewicz K."/>
            <person name="Wedrychowicz H."/>
        </authorList>
    </citation>
    <scope>NUCLEOTIDE SEQUENCE [LARGE SCALE GENOMIC DNA]</scope>
    <source>
        <strain evidence="2 3">DSM 16917</strain>
    </source>
</reference>
<dbReference type="InterPro" id="IPR043519">
    <property type="entry name" value="NT_sf"/>
</dbReference>
<sequence length="182" mass="20335">MKQLHGLPLQQALLEEALRVFEPELDVVAAVLVGSVAKGSADRVSDLDLLLFTRNGFHRRADQAFADFEADKAIFHRLTTPASNASCFRKYLFEDLTSAELHLIDEDAGFPLCPPYAVLFDKAGAVARQHHDKPAPEHSEATPYSLGDQGLLWELFNCIKWLSRGESEQTKRYLRLLAAKLS</sequence>
<dbReference type="OrthoDB" id="5869372at2"/>
<dbReference type="Pfam" id="PF01909">
    <property type="entry name" value="NTP_transf_2"/>
    <property type="match status" value="1"/>
</dbReference>
<evidence type="ECO:0000313" key="3">
    <source>
        <dbReference type="Proteomes" id="UP000184268"/>
    </source>
</evidence>
<organism evidence="2 3">
    <name type="scientific">Ferrimonas marina</name>
    <dbReference type="NCBI Taxonomy" id="299255"/>
    <lineage>
        <taxon>Bacteria</taxon>
        <taxon>Pseudomonadati</taxon>
        <taxon>Pseudomonadota</taxon>
        <taxon>Gammaproteobacteria</taxon>
        <taxon>Alteromonadales</taxon>
        <taxon>Ferrimonadaceae</taxon>
        <taxon>Ferrimonas</taxon>
    </lineage>
</organism>
<proteinExistence type="predicted"/>
<dbReference type="RefSeq" id="WP_073325568.1">
    <property type="nucleotide sequence ID" value="NZ_FQXG01000001.1"/>
</dbReference>
<protein>
    <submittedName>
        <fullName evidence="2">Nucleotidyltransferase domain-containing protein</fullName>
    </submittedName>
</protein>
<name>A0A1M5P778_9GAMM</name>
<dbReference type="CDD" id="cd05403">
    <property type="entry name" value="NT_KNTase_like"/>
    <property type="match status" value="1"/>
</dbReference>
<dbReference type="Gene3D" id="3.30.460.10">
    <property type="entry name" value="Beta Polymerase, domain 2"/>
    <property type="match status" value="1"/>
</dbReference>
<gene>
    <name evidence="2" type="ORF">SAMN02745129_1304</name>
</gene>
<keyword evidence="2" id="KW-0808">Transferase</keyword>
<keyword evidence="3" id="KW-1185">Reference proteome</keyword>
<accession>A0A1M5P778</accession>
<evidence type="ECO:0000313" key="2">
    <source>
        <dbReference type="EMBL" id="SHG97299.1"/>
    </source>
</evidence>
<dbReference type="InterPro" id="IPR002934">
    <property type="entry name" value="Polymerase_NTP_transf_dom"/>
</dbReference>
<dbReference type="AlphaFoldDB" id="A0A1M5P778"/>
<feature type="domain" description="Polymerase nucleotidyl transferase" evidence="1">
    <location>
        <begin position="23"/>
        <end position="64"/>
    </location>
</feature>